<keyword evidence="2" id="KW-0677">Repeat</keyword>
<evidence type="ECO:0000313" key="3">
    <source>
        <dbReference type="EMBL" id="KAK5172066.1"/>
    </source>
</evidence>
<evidence type="ECO:0000313" key="4">
    <source>
        <dbReference type="Proteomes" id="UP001337655"/>
    </source>
</evidence>
<evidence type="ECO:0000256" key="1">
    <source>
        <dbReference type="ARBA" id="ARBA00022574"/>
    </source>
</evidence>
<dbReference type="SMART" id="SM00320">
    <property type="entry name" value="WD40"/>
    <property type="match status" value="3"/>
</dbReference>
<accession>A0AAV9PHT1</accession>
<dbReference type="PANTHER" id="PTHR19848">
    <property type="entry name" value="WD40 REPEAT PROTEIN"/>
    <property type="match status" value="1"/>
</dbReference>
<dbReference type="EMBL" id="JAVRRT010000005">
    <property type="protein sequence ID" value="KAK5172066.1"/>
    <property type="molecule type" value="Genomic_DNA"/>
</dbReference>
<dbReference type="SUPFAM" id="SSF50978">
    <property type="entry name" value="WD40 repeat-like"/>
    <property type="match status" value="1"/>
</dbReference>
<dbReference type="GeneID" id="89925049"/>
<protein>
    <recommendedName>
        <fullName evidence="5">LisH domain-containing protein</fullName>
    </recommendedName>
</protein>
<name>A0AAV9PHT1_9PEZI</name>
<proteinExistence type="predicted"/>
<evidence type="ECO:0008006" key="5">
    <source>
        <dbReference type="Google" id="ProtNLM"/>
    </source>
</evidence>
<dbReference type="InterPro" id="IPR036322">
    <property type="entry name" value="WD40_repeat_dom_sf"/>
</dbReference>
<dbReference type="InterPro" id="IPR015943">
    <property type="entry name" value="WD40/YVTN_repeat-like_dom_sf"/>
</dbReference>
<organism evidence="3 4">
    <name type="scientific">Saxophila tyrrhenica</name>
    <dbReference type="NCBI Taxonomy" id="1690608"/>
    <lineage>
        <taxon>Eukaryota</taxon>
        <taxon>Fungi</taxon>
        <taxon>Dikarya</taxon>
        <taxon>Ascomycota</taxon>
        <taxon>Pezizomycotina</taxon>
        <taxon>Dothideomycetes</taxon>
        <taxon>Dothideomycetidae</taxon>
        <taxon>Mycosphaerellales</taxon>
        <taxon>Extremaceae</taxon>
        <taxon>Saxophila</taxon>
    </lineage>
</organism>
<gene>
    <name evidence="3" type="ORF">LTR77_003703</name>
</gene>
<keyword evidence="1" id="KW-0853">WD repeat</keyword>
<comment type="caution">
    <text evidence="3">The sequence shown here is derived from an EMBL/GenBank/DDBJ whole genome shotgun (WGS) entry which is preliminary data.</text>
</comment>
<sequence>MPPADSAALIVARFLKSNRYEESYDAFVREAGLPQDAGTVGKGDLTLEVLLEEKKTFDVSVQFEKLGVEDEVHEWTVPAPSTAMSIPDLPQKSNLLSATVGTLASSGNPSQQHLFASSATRRLHILDVPSCELRTSTATLHDSPILSSVVLRDRVLITASMSGRLIASDLDGNVLDKRTDHSKYIVKAAVLHTTPSDIIATAGWDCEINIYTPGNDQPFKFRSPFATISLPTKPEAMLLMQHPDTHEPILIISRADSNLLYFYTTESEPRLLGQQNLAPHSNAWVAFTPSALALCPADPTLLAVGTNSLPHMKLLIVRLLIPPFAPEAVPTAAPTVRRSLLDDTPVPETQASQARAALAIADREAAAIQIHCNTMAPQTAYSTPAIAWRPDSTGVFVNGDDGAIRGIETSTGKVKTVLKGHEEGSKVRCLWAGEVVGEEWLVSGGFDQQLIVWKIDRNGA</sequence>
<dbReference type="PROSITE" id="PS50896">
    <property type="entry name" value="LISH"/>
    <property type="match status" value="1"/>
</dbReference>
<dbReference type="Gene3D" id="2.130.10.10">
    <property type="entry name" value="YVTN repeat-like/Quinoprotein amine dehydrogenase"/>
    <property type="match status" value="2"/>
</dbReference>
<dbReference type="InterPro" id="IPR006594">
    <property type="entry name" value="LisH"/>
</dbReference>
<dbReference type="PANTHER" id="PTHR19848:SF8">
    <property type="entry name" value="F-BOX AND WD REPEAT DOMAIN CONTAINING 7"/>
    <property type="match status" value="1"/>
</dbReference>
<dbReference type="InterPro" id="IPR001680">
    <property type="entry name" value="WD40_rpt"/>
</dbReference>
<dbReference type="RefSeq" id="XP_064660910.1">
    <property type="nucleotide sequence ID" value="XM_064800959.1"/>
</dbReference>
<dbReference type="AlphaFoldDB" id="A0AAV9PHT1"/>
<reference evidence="3 4" key="1">
    <citation type="submission" date="2023-08" db="EMBL/GenBank/DDBJ databases">
        <title>Black Yeasts Isolated from many extreme environments.</title>
        <authorList>
            <person name="Coleine C."/>
            <person name="Stajich J.E."/>
            <person name="Selbmann L."/>
        </authorList>
    </citation>
    <scope>NUCLEOTIDE SEQUENCE [LARGE SCALE GENOMIC DNA]</scope>
    <source>
        <strain evidence="3 4">CCFEE 5935</strain>
    </source>
</reference>
<keyword evidence="4" id="KW-1185">Reference proteome</keyword>
<dbReference type="Proteomes" id="UP001337655">
    <property type="component" value="Unassembled WGS sequence"/>
</dbReference>
<evidence type="ECO:0000256" key="2">
    <source>
        <dbReference type="ARBA" id="ARBA00022737"/>
    </source>
</evidence>